<dbReference type="STRING" id="596152.DesU5LDRAFT_3772"/>
<name>I2Q6I2_9BACT</name>
<protein>
    <submittedName>
        <fullName evidence="1">Uncharacterized protein</fullName>
    </submittedName>
</protein>
<gene>
    <name evidence="1" type="ORF">DesU5LDRAFT_3772</name>
</gene>
<reference evidence="1" key="1">
    <citation type="submission" date="2011-11" db="EMBL/GenBank/DDBJ databases">
        <title>Improved High-Quality Draft sequence of Desulfovibrio sp. U5L.</title>
        <authorList>
            <consortium name="US DOE Joint Genome Institute"/>
            <person name="Lucas S."/>
            <person name="Han J."/>
            <person name="Lapidus A."/>
            <person name="Cheng J.-F."/>
            <person name="Goodwin L."/>
            <person name="Pitluck S."/>
            <person name="Peters L."/>
            <person name="Ovchinnikova G."/>
            <person name="Held B."/>
            <person name="Detter J.C."/>
            <person name="Han C."/>
            <person name="Tapia R."/>
            <person name="Land M."/>
            <person name="Hauser L."/>
            <person name="Kyrpides N."/>
            <person name="Ivanova N."/>
            <person name="Pagani I."/>
            <person name="Gabster J."/>
            <person name="Walker C."/>
            <person name="Stolyar S."/>
            <person name="Stahl D."/>
            <person name="Arkin A."/>
            <person name="Dehal P."/>
            <person name="Hazen T."/>
            <person name="Woyke T."/>
        </authorList>
    </citation>
    <scope>NUCLEOTIDE SEQUENCE [LARGE SCALE GENOMIC DNA]</scope>
    <source>
        <strain evidence="1">U5L</strain>
    </source>
</reference>
<proteinExistence type="predicted"/>
<dbReference type="EMBL" id="JH600068">
    <property type="protein sequence ID" value="EIG55388.1"/>
    <property type="molecule type" value="Genomic_DNA"/>
</dbReference>
<accession>I2Q6I2</accession>
<organism evidence="1">
    <name type="scientific">Desulfovibrio sp. U5L</name>
    <dbReference type="NCBI Taxonomy" id="596152"/>
    <lineage>
        <taxon>Bacteria</taxon>
        <taxon>Pseudomonadati</taxon>
        <taxon>Thermodesulfobacteriota</taxon>
        <taxon>Desulfovibrionia</taxon>
        <taxon>Desulfovibrionales</taxon>
        <taxon>Desulfovibrionaceae</taxon>
        <taxon>Desulfovibrio</taxon>
    </lineage>
</organism>
<dbReference type="AlphaFoldDB" id="I2Q6I2"/>
<sequence length="80" mass="9070">MNEIEFNKKCDICGEYFTCNYANKYKNLCNGCFIEHCLPFRGKVTSAEMAEIISKAKKSKEESLKAAMVAKEDKDDSSTK</sequence>
<dbReference type="HOGENOM" id="CLU_2584089_0_0_7"/>
<evidence type="ECO:0000313" key="1">
    <source>
        <dbReference type="EMBL" id="EIG55388.1"/>
    </source>
</evidence>